<evidence type="ECO:0000313" key="7">
    <source>
        <dbReference type="Proteomes" id="UP000596742"/>
    </source>
</evidence>
<organism evidence="6 7">
    <name type="scientific">Mytilus galloprovincialis</name>
    <name type="common">Mediterranean mussel</name>
    <dbReference type="NCBI Taxonomy" id="29158"/>
    <lineage>
        <taxon>Eukaryota</taxon>
        <taxon>Metazoa</taxon>
        <taxon>Spiralia</taxon>
        <taxon>Lophotrochozoa</taxon>
        <taxon>Mollusca</taxon>
        <taxon>Bivalvia</taxon>
        <taxon>Autobranchia</taxon>
        <taxon>Pteriomorphia</taxon>
        <taxon>Mytilida</taxon>
        <taxon>Mytiloidea</taxon>
        <taxon>Mytilidae</taxon>
        <taxon>Mytilinae</taxon>
        <taxon>Mytilus</taxon>
    </lineage>
</organism>
<feature type="signal peptide" evidence="4">
    <location>
        <begin position="1"/>
        <end position="16"/>
    </location>
</feature>
<keyword evidence="7" id="KW-1185">Reference proteome</keyword>
<dbReference type="PROSITE" id="PS50871">
    <property type="entry name" value="C1Q"/>
    <property type="match status" value="1"/>
</dbReference>
<keyword evidence="3 4" id="KW-0732">Signal</keyword>
<evidence type="ECO:0000259" key="5">
    <source>
        <dbReference type="PROSITE" id="PS50871"/>
    </source>
</evidence>
<feature type="domain" description="C1q" evidence="5">
    <location>
        <begin position="133"/>
        <end position="274"/>
    </location>
</feature>
<dbReference type="InterPro" id="IPR008983">
    <property type="entry name" value="Tumour_necrosis_fac-like_dom"/>
</dbReference>
<dbReference type="SMART" id="SM00110">
    <property type="entry name" value="C1Q"/>
    <property type="match status" value="1"/>
</dbReference>
<dbReference type="Gene3D" id="2.60.120.40">
    <property type="match status" value="1"/>
</dbReference>
<dbReference type="PANTHER" id="PTHR22923">
    <property type="entry name" value="CEREBELLIN-RELATED"/>
    <property type="match status" value="1"/>
</dbReference>
<reference evidence="6" key="1">
    <citation type="submission" date="2018-11" db="EMBL/GenBank/DDBJ databases">
        <authorList>
            <person name="Alioto T."/>
            <person name="Alioto T."/>
        </authorList>
    </citation>
    <scope>NUCLEOTIDE SEQUENCE</scope>
</reference>
<protein>
    <recommendedName>
        <fullName evidence="5">C1q domain-containing protein</fullName>
    </recommendedName>
</protein>
<evidence type="ECO:0000256" key="4">
    <source>
        <dbReference type="SAM" id="SignalP"/>
    </source>
</evidence>
<dbReference type="Pfam" id="PF00386">
    <property type="entry name" value="C1q"/>
    <property type="match status" value="1"/>
</dbReference>
<accession>A0A8B6BGW0</accession>
<dbReference type="PRINTS" id="PR00007">
    <property type="entry name" value="COMPLEMNTC1Q"/>
</dbReference>
<feature type="chain" id="PRO_5032279355" description="C1q domain-containing protein" evidence="4">
    <location>
        <begin position="17"/>
        <end position="274"/>
    </location>
</feature>
<dbReference type="EMBL" id="UYJE01000142">
    <property type="protein sequence ID" value="VDH90526.1"/>
    <property type="molecule type" value="Genomic_DNA"/>
</dbReference>
<dbReference type="InterPro" id="IPR001073">
    <property type="entry name" value="C1q_dom"/>
</dbReference>
<comment type="caution">
    <text evidence="6">The sequence shown here is derived from an EMBL/GenBank/DDBJ whole genome shotgun (WGS) entry which is preliminary data.</text>
</comment>
<evidence type="ECO:0000256" key="2">
    <source>
        <dbReference type="ARBA" id="ARBA00022525"/>
    </source>
</evidence>
<evidence type="ECO:0000256" key="1">
    <source>
        <dbReference type="ARBA" id="ARBA00004613"/>
    </source>
</evidence>
<dbReference type="AlphaFoldDB" id="A0A8B6BGW0"/>
<dbReference type="PANTHER" id="PTHR22923:SF116">
    <property type="entry name" value="C1Q DOMAIN-CONTAINING PROTEIN"/>
    <property type="match status" value="1"/>
</dbReference>
<evidence type="ECO:0000313" key="6">
    <source>
        <dbReference type="EMBL" id="VDH90526.1"/>
    </source>
</evidence>
<name>A0A8B6BGW0_MYTGA</name>
<dbReference type="InterPro" id="IPR050822">
    <property type="entry name" value="Cerebellin_Synaptic_Org"/>
</dbReference>
<evidence type="ECO:0000256" key="3">
    <source>
        <dbReference type="ARBA" id="ARBA00022729"/>
    </source>
</evidence>
<dbReference type="Proteomes" id="UP000596742">
    <property type="component" value="Unassembled WGS sequence"/>
</dbReference>
<gene>
    <name evidence="6" type="ORF">MGAL_10B057379</name>
</gene>
<dbReference type="GO" id="GO:0005576">
    <property type="term" value="C:extracellular region"/>
    <property type="evidence" value="ECO:0007669"/>
    <property type="project" value="UniProtKB-SubCell"/>
</dbReference>
<proteinExistence type="predicted"/>
<dbReference type="OrthoDB" id="10301545at2759"/>
<comment type="subcellular location">
    <subcellularLocation>
        <location evidence="1">Secreted</location>
    </subcellularLocation>
</comment>
<keyword evidence="2" id="KW-0964">Secreted</keyword>
<sequence>MDVKCVILLLFSITIGTPTSQHGNLIGVNDEQKEVEQSEKISKLEAIVANLMVEIGQLKTKLSYLKDDTDRNAKETFTLKQKLIHGKSVTNSIPQTEGSKSPELIDSKRGLKPVSAYDHIGRETRLLLPGNTDDGKRTAFHAFMGSNEPVTAHKLIIFNNVRINNGHGYNNNTGVFTCPISGLYVLTYTLYPYLNSWTTMELIVNNSVHSKSFVDGSEDYQVNGATAISLVYMTKGATAYVRTGTSTNSHLQSVGSIRSDDDVWSTFSGWKISD</sequence>
<dbReference type="SUPFAM" id="SSF49842">
    <property type="entry name" value="TNF-like"/>
    <property type="match status" value="1"/>
</dbReference>